<dbReference type="InterPro" id="IPR000089">
    <property type="entry name" value="Biotin_lipoyl"/>
</dbReference>
<evidence type="ECO:0000256" key="7">
    <source>
        <dbReference type="ARBA" id="ARBA00023160"/>
    </source>
</evidence>
<proteinExistence type="predicted"/>
<evidence type="ECO:0000256" key="2">
    <source>
        <dbReference type="ARBA" id="ARBA00005194"/>
    </source>
</evidence>
<dbReference type="PROSITE" id="PS50968">
    <property type="entry name" value="BIOTINYL_LIPOYL"/>
    <property type="match status" value="1"/>
</dbReference>
<dbReference type="InterPro" id="IPR050709">
    <property type="entry name" value="Biotin_Carboxyl_Carrier/Decarb"/>
</dbReference>
<reference evidence="12 13" key="1">
    <citation type="submission" date="2020-05" db="EMBL/GenBank/DDBJ databases">
        <title>Azospirillum oleiclasticum sp. nov, a nitrogen-fixing and heavy crude oil-emulsifying bacterium isolated from the crude oil of Yumen Oilfield.</title>
        <authorList>
            <person name="Wu D."/>
            <person name="Cai M."/>
            <person name="Zhang X."/>
        </authorList>
    </citation>
    <scope>NUCLEOTIDE SEQUENCE [LARGE SCALE GENOMIC DNA]</scope>
    <source>
        <strain evidence="12 13">ROY-1-1-2</strain>
    </source>
</reference>
<protein>
    <recommendedName>
        <fullName evidence="3 9">Biotin carboxyl carrier protein of acetyl-CoA carboxylase</fullName>
    </recommendedName>
</protein>
<sequence>MRADHDEPTVEDIKAILAIFRESGFAELRLDVGATRIAVRKDGALPREGDAARAAPTAETTAPAAARPEPVPAPRPVPAAEPATLATDGLTAVRSPVSGTFYRSPSPGADPFCAVGDRVEAGTTVALVEVMKLFTSIPAGMAGTIVRIVPENGAMVEAGQEILLIRRDGEGGA</sequence>
<keyword evidence="8 9" id="KW-0092">Biotin</keyword>
<dbReference type="InterPro" id="IPR001882">
    <property type="entry name" value="Biotin_BS"/>
</dbReference>
<feature type="region of interest" description="Disordered" evidence="10">
    <location>
        <begin position="47"/>
        <end position="76"/>
    </location>
</feature>
<organism evidence="12 13">
    <name type="scientific">Azospirillum oleiclasticum</name>
    <dbReference type="NCBI Taxonomy" id="2735135"/>
    <lineage>
        <taxon>Bacteria</taxon>
        <taxon>Pseudomonadati</taxon>
        <taxon>Pseudomonadota</taxon>
        <taxon>Alphaproteobacteria</taxon>
        <taxon>Rhodospirillales</taxon>
        <taxon>Azospirillaceae</taxon>
        <taxon>Azospirillum</taxon>
    </lineage>
</organism>
<dbReference type="PANTHER" id="PTHR45266">
    <property type="entry name" value="OXALOACETATE DECARBOXYLASE ALPHA CHAIN"/>
    <property type="match status" value="1"/>
</dbReference>
<feature type="compositionally biased region" description="Low complexity" evidence="10">
    <location>
        <begin position="52"/>
        <end position="68"/>
    </location>
</feature>
<dbReference type="EMBL" id="JABFDB010000019">
    <property type="protein sequence ID" value="NYZ22594.1"/>
    <property type="molecule type" value="Genomic_DNA"/>
</dbReference>
<dbReference type="PROSITE" id="PS00188">
    <property type="entry name" value="BIOTIN"/>
    <property type="match status" value="1"/>
</dbReference>
<dbReference type="PANTHER" id="PTHR45266:SF3">
    <property type="entry name" value="OXALOACETATE DECARBOXYLASE ALPHA CHAIN"/>
    <property type="match status" value="1"/>
</dbReference>
<dbReference type="PRINTS" id="PR01071">
    <property type="entry name" value="ACOABIOTINCC"/>
</dbReference>
<evidence type="ECO:0000313" key="12">
    <source>
        <dbReference type="EMBL" id="NYZ22594.1"/>
    </source>
</evidence>
<dbReference type="NCBIfam" id="NF005457">
    <property type="entry name" value="PRK07051.1"/>
    <property type="match status" value="1"/>
</dbReference>
<evidence type="ECO:0000256" key="3">
    <source>
        <dbReference type="ARBA" id="ARBA00017562"/>
    </source>
</evidence>
<dbReference type="InterPro" id="IPR001249">
    <property type="entry name" value="AcCoA_biotinCC"/>
</dbReference>
<gene>
    <name evidence="12" type="ORF">HND93_23025</name>
</gene>
<evidence type="ECO:0000256" key="9">
    <source>
        <dbReference type="RuleBase" id="RU364072"/>
    </source>
</evidence>
<comment type="function">
    <text evidence="1 9">This protein is a component of the acetyl coenzyme A carboxylase complex; first, biotin carboxylase catalyzes the carboxylation of the carrier protein and then the transcarboxylase transfers the carboxyl group to form malonyl-CoA.</text>
</comment>
<keyword evidence="4 9" id="KW-0444">Lipid biosynthesis</keyword>
<dbReference type="SUPFAM" id="SSF51230">
    <property type="entry name" value="Single hybrid motif"/>
    <property type="match status" value="1"/>
</dbReference>
<feature type="domain" description="Lipoyl-binding" evidence="11">
    <location>
        <begin position="85"/>
        <end position="166"/>
    </location>
</feature>
<dbReference type="CDD" id="cd06850">
    <property type="entry name" value="biotinyl_domain"/>
    <property type="match status" value="1"/>
</dbReference>
<keyword evidence="6 9" id="KW-0443">Lipid metabolism</keyword>
<evidence type="ECO:0000256" key="5">
    <source>
        <dbReference type="ARBA" id="ARBA00022832"/>
    </source>
</evidence>
<evidence type="ECO:0000259" key="11">
    <source>
        <dbReference type="PROSITE" id="PS50968"/>
    </source>
</evidence>
<dbReference type="Gene3D" id="2.40.50.100">
    <property type="match status" value="1"/>
</dbReference>
<evidence type="ECO:0000256" key="6">
    <source>
        <dbReference type="ARBA" id="ARBA00023098"/>
    </source>
</evidence>
<dbReference type="Proteomes" id="UP000584642">
    <property type="component" value="Unassembled WGS sequence"/>
</dbReference>
<dbReference type="Pfam" id="PF00364">
    <property type="entry name" value="Biotin_lipoyl"/>
    <property type="match status" value="1"/>
</dbReference>
<comment type="pathway">
    <text evidence="2 9">Lipid metabolism; fatty acid biosynthesis.</text>
</comment>
<keyword evidence="5 9" id="KW-0276">Fatty acid metabolism</keyword>
<evidence type="ECO:0000256" key="8">
    <source>
        <dbReference type="ARBA" id="ARBA00023267"/>
    </source>
</evidence>
<evidence type="ECO:0000256" key="10">
    <source>
        <dbReference type="SAM" id="MobiDB-lite"/>
    </source>
</evidence>
<keyword evidence="13" id="KW-1185">Reference proteome</keyword>
<keyword evidence="7 9" id="KW-0275">Fatty acid biosynthesis</keyword>
<comment type="caution">
    <text evidence="12">The sequence shown here is derived from an EMBL/GenBank/DDBJ whole genome shotgun (WGS) entry which is preliminary data.</text>
</comment>
<dbReference type="RefSeq" id="WP_180284357.1">
    <property type="nucleotide sequence ID" value="NZ_JABFDB010000019.1"/>
</dbReference>
<evidence type="ECO:0000256" key="1">
    <source>
        <dbReference type="ARBA" id="ARBA00003761"/>
    </source>
</evidence>
<evidence type="ECO:0000313" key="13">
    <source>
        <dbReference type="Proteomes" id="UP000584642"/>
    </source>
</evidence>
<name>A0ABX2THS1_9PROT</name>
<evidence type="ECO:0000256" key="4">
    <source>
        <dbReference type="ARBA" id="ARBA00022516"/>
    </source>
</evidence>
<accession>A0ABX2THS1</accession>
<dbReference type="InterPro" id="IPR011053">
    <property type="entry name" value="Single_hybrid_motif"/>
</dbReference>